<dbReference type="AlphaFoldDB" id="A0A4Y2I1D8"/>
<gene>
    <name evidence="1" type="ORF">AVEN_212938_1</name>
</gene>
<evidence type="ECO:0000313" key="2">
    <source>
        <dbReference type="Proteomes" id="UP000499080"/>
    </source>
</evidence>
<dbReference type="EMBL" id="BGPR01002322">
    <property type="protein sequence ID" value="GBM71587.1"/>
    <property type="molecule type" value="Genomic_DNA"/>
</dbReference>
<comment type="caution">
    <text evidence="1">The sequence shown here is derived from an EMBL/GenBank/DDBJ whole genome shotgun (WGS) entry which is preliminary data.</text>
</comment>
<dbReference type="Proteomes" id="UP000499080">
    <property type="component" value="Unassembled WGS sequence"/>
</dbReference>
<accession>A0A4Y2I1D8</accession>
<reference evidence="1 2" key="1">
    <citation type="journal article" date="2019" name="Sci. Rep.">
        <title>Orb-weaving spider Araneus ventricosus genome elucidates the spidroin gene catalogue.</title>
        <authorList>
            <person name="Kono N."/>
            <person name="Nakamura H."/>
            <person name="Ohtoshi R."/>
            <person name="Moran D.A.P."/>
            <person name="Shinohara A."/>
            <person name="Yoshida Y."/>
            <person name="Fujiwara M."/>
            <person name="Mori M."/>
            <person name="Tomita M."/>
            <person name="Arakawa K."/>
        </authorList>
    </citation>
    <scope>NUCLEOTIDE SEQUENCE [LARGE SCALE GENOMIC DNA]</scope>
</reference>
<organism evidence="1 2">
    <name type="scientific">Araneus ventricosus</name>
    <name type="common">Orbweaver spider</name>
    <name type="synonym">Epeira ventricosa</name>
    <dbReference type="NCBI Taxonomy" id="182803"/>
    <lineage>
        <taxon>Eukaryota</taxon>
        <taxon>Metazoa</taxon>
        <taxon>Ecdysozoa</taxon>
        <taxon>Arthropoda</taxon>
        <taxon>Chelicerata</taxon>
        <taxon>Arachnida</taxon>
        <taxon>Araneae</taxon>
        <taxon>Araneomorphae</taxon>
        <taxon>Entelegynae</taxon>
        <taxon>Araneoidea</taxon>
        <taxon>Araneidae</taxon>
        <taxon>Araneus</taxon>
    </lineage>
</organism>
<proteinExistence type="predicted"/>
<evidence type="ECO:0000313" key="1">
    <source>
        <dbReference type="EMBL" id="GBM71587.1"/>
    </source>
</evidence>
<keyword evidence="2" id="KW-1185">Reference proteome</keyword>
<name>A0A4Y2I1D8_ARAVE</name>
<sequence>MKTILPAFEVTYDDMQMALNFVHYFLKSDPSARITAVVGIKHKFLGQEDFVSADVNIVWQSPNATSESIYGPTVYHHQIEETTCRR</sequence>
<protein>
    <submittedName>
        <fullName evidence="1">Uncharacterized protein</fullName>
    </submittedName>
</protein>